<evidence type="ECO:0000313" key="3">
    <source>
        <dbReference type="Proteomes" id="UP000751190"/>
    </source>
</evidence>
<organism evidence="2 3">
    <name type="scientific">Diacronema lutheri</name>
    <name type="common">Unicellular marine alga</name>
    <name type="synonym">Monochrysis lutheri</name>
    <dbReference type="NCBI Taxonomy" id="2081491"/>
    <lineage>
        <taxon>Eukaryota</taxon>
        <taxon>Haptista</taxon>
        <taxon>Haptophyta</taxon>
        <taxon>Pavlovophyceae</taxon>
        <taxon>Pavlovales</taxon>
        <taxon>Pavlovaceae</taxon>
        <taxon>Diacronema</taxon>
    </lineage>
</organism>
<feature type="transmembrane region" description="Helical" evidence="1">
    <location>
        <begin position="84"/>
        <end position="104"/>
    </location>
</feature>
<dbReference type="EMBL" id="JAGTXO010000001">
    <property type="protein sequence ID" value="KAG8470785.1"/>
    <property type="molecule type" value="Genomic_DNA"/>
</dbReference>
<feature type="transmembrane region" description="Helical" evidence="1">
    <location>
        <begin position="12"/>
        <end position="30"/>
    </location>
</feature>
<evidence type="ECO:0008006" key="4">
    <source>
        <dbReference type="Google" id="ProtNLM"/>
    </source>
</evidence>
<gene>
    <name evidence="2" type="ORF">KFE25_009206</name>
</gene>
<reference evidence="2" key="1">
    <citation type="submission" date="2021-05" db="EMBL/GenBank/DDBJ databases">
        <title>The genome of the haptophyte Pavlova lutheri (Diacronema luteri, Pavlovales) - a model for lipid biosynthesis in eukaryotic algae.</title>
        <authorList>
            <person name="Hulatt C.J."/>
            <person name="Posewitz M.C."/>
        </authorList>
    </citation>
    <scope>NUCLEOTIDE SEQUENCE</scope>
    <source>
        <strain evidence="2">NIVA-4/92</strain>
    </source>
</reference>
<proteinExistence type="predicted"/>
<keyword evidence="1" id="KW-0812">Transmembrane</keyword>
<dbReference type="OrthoDB" id="341353at2759"/>
<comment type="caution">
    <text evidence="2">The sequence shown here is derived from an EMBL/GenBank/DDBJ whole genome shotgun (WGS) entry which is preliminary data.</text>
</comment>
<name>A0A8J5Y3D9_DIALT</name>
<accession>A0A8J5Y3D9</accession>
<evidence type="ECO:0000313" key="2">
    <source>
        <dbReference type="EMBL" id="KAG8470785.1"/>
    </source>
</evidence>
<dbReference type="AlphaFoldDB" id="A0A8J5Y3D9"/>
<feature type="transmembrane region" description="Helical" evidence="1">
    <location>
        <begin position="193"/>
        <end position="214"/>
    </location>
</feature>
<evidence type="ECO:0000256" key="1">
    <source>
        <dbReference type="SAM" id="Phobius"/>
    </source>
</evidence>
<feature type="transmembrane region" description="Helical" evidence="1">
    <location>
        <begin position="119"/>
        <end position="141"/>
    </location>
</feature>
<dbReference type="Proteomes" id="UP000751190">
    <property type="component" value="Unassembled WGS sequence"/>
</dbReference>
<protein>
    <recommendedName>
        <fullName evidence="4">TLC domain-containing protein</fullName>
    </recommendedName>
</protein>
<feature type="transmembrane region" description="Helical" evidence="1">
    <location>
        <begin position="162"/>
        <end position="181"/>
    </location>
</feature>
<keyword evidence="3" id="KW-1185">Reference proteome</keyword>
<keyword evidence="1" id="KW-1133">Transmembrane helix</keyword>
<keyword evidence="1" id="KW-0472">Membrane</keyword>
<feature type="transmembrane region" description="Helical" evidence="1">
    <location>
        <begin position="42"/>
        <end position="63"/>
    </location>
</feature>
<sequence length="229" mass="26242">MDDALVASIKHDFALTLCIMTAVLLPVLSLERARRVDNKAVSYAMSLACSLSMTAAGLFTVLPDFANVGFDVRVMVVDTRINRFICTFFGTFCLLDIAYGMLFYPKQIDLLTGWVHHSVYLWLMYYVHVHHIQGGFALFLVEELPTFLLALGNVSREWRTNFAFGAAFFATRIAWHGWLLSKFWAARRTIAQPLWPLVTLTLALHLHWFYGFTLQQMRRLRKARKAKSA</sequence>